<comment type="caution">
    <text evidence="2">The sequence shown here is derived from an EMBL/GenBank/DDBJ whole genome shotgun (WGS) entry which is preliminary data.</text>
</comment>
<dbReference type="OrthoDB" id="1918565at2759"/>
<evidence type="ECO:0000313" key="2">
    <source>
        <dbReference type="EMBL" id="KAA3455739.1"/>
    </source>
</evidence>
<dbReference type="Pfam" id="PF12937">
    <property type="entry name" value="F-box-like"/>
    <property type="match status" value="1"/>
</dbReference>
<dbReference type="SMART" id="SM00256">
    <property type="entry name" value="FBOX"/>
    <property type="match status" value="1"/>
</dbReference>
<dbReference type="Proteomes" id="UP000325315">
    <property type="component" value="Unassembled WGS sequence"/>
</dbReference>
<organism evidence="2 3">
    <name type="scientific">Gossypium australe</name>
    <dbReference type="NCBI Taxonomy" id="47621"/>
    <lineage>
        <taxon>Eukaryota</taxon>
        <taxon>Viridiplantae</taxon>
        <taxon>Streptophyta</taxon>
        <taxon>Embryophyta</taxon>
        <taxon>Tracheophyta</taxon>
        <taxon>Spermatophyta</taxon>
        <taxon>Magnoliopsida</taxon>
        <taxon>eudicotyledons</taxon>
        <taxon>Gunneridae</taxon>
        <taxon>Pentapetalae</taxon>
        <taxon>rosids</taxon>
        <taxon>malvids</taxon>
        <taxon>Malvales</taxon>
        <taxon>Malvaceae</taxon>
        <taxon>Malvoideae</taxon>
        <taxon>Gossypium</taxon>
    </lineage>
</organism>
<dbReference type="PANTHER" id="PTHR32278:SF36">
    <property type="entry name" value="F-BOX PROTEIN PP2-B11-LIKE"/>
    <property type="match status" value="1"/>
</dbReference>
<evidence type="ECO:0000313" key="3">
    <source>
        <dbReference type="Proteomes" id="UP000325315"/>
    </source>
</evidence>
<gene>
    <name evidence="2" type="ORF">EPI10_018733</name>
</gene>
<name>A0A5B6UCZ8_9ROSI</name>
<sequence>MRNRKAINTNNEDITNILPEECISYILSLTSPTDVCRSKLVSPVFRSAADSDTIWGKFLPSDCYDIISNASSSSSSKLLTSSMSKTQLYFHLCKNPIIIDNGTMSFGLDKATGKKCYMLGARRLSIAWANTPRYWRWKRVPESRCAYSCFLFLLFSEVAELKEVWWLDVKGTIETKILSPNTTYVAYLVYKFSSSRYGFEKKPVDLHVELGESDAGRTFRIFLDPSANIPQFSHEREDGWMEVKLGEFFNEHGDDGKATCSLREVDNYTLKKGLIIEGIDIRPKDSR</sequence>
<evidence type="ECO:0000259" key="1">
    <source>
        <dbReference type="SMART" id="SM00256"/>
    </source>
</evidence>
<dbReference type="InterPro" id="IPR001810">
    <property type="entry name" value="F-box_dom"/>
</dbReference>
<dbReference type="CDD" id="cd22162">
    <property type="entry name" value="F-box_AtSKIP3-like"/>
    <property type="match status" value="1"/>
</dbReference>
<keyword evidence="3" id="KW-1185">Reference proteome</keyword>
<dbReference type="InterPro" id="IPR025886">
    <property type="entry name" value="PP2-like"/>
</dbReference>
<protein>
    <submittedName>
        <fullName evidence="2">F-box protein PP2-B11-like</fullName>
    </submittedName>
</protein>
<dbReference type="SUPFAM" id="SSF81383">
    <property type="entry name" value="F-box domain"/>
    <property type="match status" value="1"/>
</dbReference>
<dbReference type="EMBL" id="SMMG02000012">
    <property type="protein sequence ID" value="KAA3455739.1"/>
    <property type="molecule type" value="Genomic_DNA"/>
</dbReference>
<dbReference type="AlphaFoldDB" id="A0A5B6UCZ8"/>
<reference evidence="3" key="1">
    <citation type="journal article" date="2019" name="Plant Biotechnol. J.">
        <title>Genome sequencing of the Australian wild diploid species Gossypium australe highlights disease resistance and delayed gland morphogenesis.</title>
        <authorList>
            <person name="Cai Y."/>
            <person name="Cai X."/>
            <person name="Wang Q."/>
            <person name="Wang P."/>
            <person name="Zhang Y."/>
            <person name="Cai C."/>
            <person name="Xu Y."/>
            <person name="Wang K."/>
            <person name="Zhou Z."/>
            <person name="Wang C."/>
            <person name="Geng S."/>
            <person name="Li B."/>
            <person name="Dong Q."/>
            <person name="Hou Y."/>
            <person name="Wang H."/>
            <person name="Ai P."/>
            <person name="Liu Z."/>
            <person name="Yi F."/>
            <person name="Sun M."/>
            <person name="An G."/>
            <person name="Cheng J."/>
            <person name="Zhang Y."/>
            <person name="Shi Q."/>
            <person name="Xie Y."/>
            <person name="Shi X."/>
            <person name="Chang Y."/>
            <person name="Huang F."/>
            <person name="Chen Y."/>
            <person name="Hong S."/>
            <person name="Mi L."/>
            <person name="Sun Q."/>
            <person name="Zhang L."/>
            <person name="Zhou B."/>
            <person name="Peng R."/>
            <person name="Zhang X."/>
            <person name="Liu F."/>
        </authorList>
    </citation>
    <scope>NUCLEOTIDE SEQUENCE [LARGE SCALE GENOMIC DNA]</scope>
    <source>
        <strain evidence="3">cv. PA1801</strain>
    </source>
</reference>
<accession>A0A5B6UCZ8</accession>
<proteinExistence type="predicted"/>
<dbReference type="PANTHER" id="PTHR32278">
    <property type="entry name" value="F-BOX DOMAIN-CONTAINING PROTEIN"/>
    <property type="match status" value="1"/>
</dbReference>
<dbReference type="Gene3D" id="1.20.1280.50">
    <property type="match status" value="1"/>
</dbReference>
<dbReference type="Pfam" id="PF14299">
    <property type="entry name" value="PP2"/>
    <property type="match status" value="1"/>
</dbReference>
<dbReference type="InterPro" id="IPR036047">
    <property type="entry name" value="F-box-like_dom_sf"/>
</dbReference>
<feature type="domain" description="F-box" evidence="1">
    <location>
        <begin position="18"/>
        <end position="58"/>
    </location>
</feature>